<protein>
    <submittedName>
        <fullName evidence="1">Uncharacterized protein</fullName>
    </submittedName>
</protein>
<reference evidence="2" key="1">
    <citation type="submission" date="2016-10" db="EMBL/GenBank/DDBJ databases">
        <authorList>
            <person name="Varghese N."/>
            <person name="Submissions S."/>
        </authorList>
    </citation>
    <scope>NUCLEOTIDE SEQUENCE [LARGE SCALE GENOMIC DNA]</scope>
    <source>
        <strain evidence="2">DSM 18733</strain>
    </source>
</reference>
<keyword evidence="2" id="KW-1185">Reference proteome</keyword>
<dbReference type="AlphaFoldDB" id="A0A1H7R6P6"/>
<sequence>MQFKVLFHRDSGHLLSKSTFLSRNLKHYEHHCPASFHYGQRRLAQTNNRPSNEAPRIINIVNFIRQTDYWVEHADSLLFETVQQQINQFQCPATFYFGTTPR</sequence>
<dbReference type="EMBL" id="FOAF01000002">
    <property type="protein sequence ID" value="SEL55920.1"/>
    <property type="molecule type" value="Genomic_DNA"/>
</dbReference>
<organism evidence="1 2">
    <name type="scientific">Olivibacter domesticus</name>
    <name type="common">Pseudosphingobacterium domesticum</name>
    <dbReference type="NCBI Taxonomy" id="407022"/>
    <lineage>
        <taxon>Bacteria</taxon>
        <taxon>Pseudomonadati</taxon>
        <taxon>Bacteroidota</taxon>
        <taxon>Sphingobacteriia</taxon>
        <taxon>Sphingobacteriales</taxon>
        <taxon>Sphingobacteriaceae</taxon>
        <taxon>Olivibacter</taxon>
    </lineage>
</organism>
<dbReference type="RefSeq" id="WP_093325519.1">
    <property type="nucleotide sequence ID" value="NZ_FOAF01000002.1"/>
</dbReference>
<dbReference type="OrthoDB" id="2488311at2"/>
<name>A0A1H7R6P6_OLID1</name>
<evidence type="ECO:0000313" key="1">
    <source>
        <dbReference type="EMBL" id="SEL55920.1"/>
    </source>
</evidence>
<accession>A0A1H7R6P6</accession>
<evidence type="ECO:0000313" key="2">
    <source>
        <dbReference type="Proteomes" id="UP000199421"/>
    </source>
</evidence>
<dbReference type="Proteomes" id="UP000199421">
    <property type="component" value="Unassembled WGS sequence"/>
</dbReference>
<gene>
    <name evidence="1" type="ORF">SAMN05661044_02865</name>
</gene>
<dbReference type="STRING" id="407022.SAMN05661044_02865"/>
<proteinExistence type="predicted"/>